<accession>A0A7U3WBW9</accession>
<dbReference type="EMBL" id="CP065856">
    <property type="protein sequence ID" value="QPV65114.1"/>
    <property type="molecule type" value="Genomic_DNA"/>
</dbReference>
<feature type="domain" description="FAD-binding" evidence="2">
    <location>
        <begin position="127"/>
        <end position="354"/>
    </location>
</feature>
<dbReference type="KEGG" id="hlt:I7X12_13130"/>
<feature type="region of interest" description="Disordered" evidence="1">
    <location>
        <begin position="445"/>
        <end position="468"/>
    </location>
</feature>
<dbReference type="Proteomes" id="UP000595001">
    <property type="component" value="Chromosome"/>
</dbReference>
<protein>
    <submittedName>
        <fullName evidence="3">FAD-dependent monooxygenase</fullName>
    </submittedName>
</protein>
<evidence type="ECO:0000259" key="2">
    <source>
        <dbReference type="Pfam" id="PF01494"/>
    </source>
</evidence>
<dbReference type="PANTHER" id="PTHR43422">
    <property type="entry name" value="THIAMINE THIAZOLE SYNTHASE"/>
    <property type="match status" value="1"/>
</dbReference>
<evidence type="ECO:0000313" key="3">
    <source>
        <dbReference type="EMBL" id="QPV65114.1"/>
    </source>
</evidence>
<feature type="compositionally biased region" description="Basic and acidic residues" evidence="1">
    <location>
        <begin position="453"/>
        <end position="468"/>
    </location>
</feature>
<dbReference type="InterPro" id="IPR002938">
    <property type="entry name" value="FAD-bd"/>
</dbReference>
<dbReference type="Pfam" id="PF01494">
    <property type="entry name" value="FAD_binding_3"/>
    <property type="match status" value="1"/>
</dbReference>
<dbReference type="SUPFAM" id="SSF51905">
    <property type="entry name" value="FAD/NAD(P)-binding domain"/>
    <property type="match status" value="1"/>
</dbReference>
<dbReference type="Gene3D" id="3.30.9.100">
    <property type="match status" value="1"/>
</dbReference>
<evidence type="ECO:0000256" key="1">
    <source>
        <dbReference type="SAM" id="MobiDB-lite"/>
    </source>
</evidence>
<dbReference type="OrthoDB" id="202449at2157"/>
<gene>
    <name evidence="3" type="ORF">I7X12_13130</name>
</gene>
<dbReference type="GO" id="GO:0071949">
    <property type="term" value="F:FAD binding"/>
    <property type="evidence" value="ECO:0007669"/>
    <property type="project" value="InterPro"/>
</dbReference>
<keyword evidence="3" id="KW-0560">Oxidoreductase</keyword>
<sequence length="468" mass="50035">MTVAGLPRYDPDAVADAGERAVVVGASVAGLLAARVLADGYDEVTVLDSDDLPDEPVTRGGVPQGHHPHALLAGGRATVEDLLPGTSEDVIAGGGVITDFAGEVRFYAEGAYLAPGPTRRETVSASRPLFEHVVREHATAHDRVTVRPNTQCIEYRLDPTGTAVGGLLVRADGDARELDADLVVDATGRASRTPQWLDANGFAAPPVDEVTIDVAYSTTTVERPHDDRRTFLLPASAPRSRGGMAAPVDGDRWVVNVHGVHGETPPTDRAGFAAFADTLPTPDVKRILDEHAWADDVHAYRFPANRRNRYEALDRFPETLVVVGDAVASFNPVYAQGMSVAALEALALHHVLAAGTHALGPRLFDRVSPVVDIAWSLAVGSDFGYPETDGPKPRGTGLVDWYLGRLLRRAHTDGRLTDAFVRVLSMTDAPSTLFAPGIARRVLAPSIRGPPRTADRVGDHREDRRSSS</sequence>
<dbReference type="AlphaFoldDB" id="A0A7U3WBW9"/>
<dbReference type="GO" id="GO:0004497">
    <property type="term" value="F:monooxygenase activity"/>
    <property type="evidence" value="ECO:0007669"/>
    <property type="project" value="UniProtKB-KW"/>
</dbReference>
<name>A0A7U3WBW9_9EURY</name>
<evidence type="ECO:0000313" key="4">
    <source>
        <dbReference type="Proteomes" id="UP000595001"/>
    </source>
</evidence>
<proteinExistence type="predicted"/>
<organism evidence="3 4">
    <name type="scientific">Halosimplex litoreum</name>
    <dbReference type="NCBI Taxonomy" id="1198301"/>
    <lineage>
        <taxon>Archaea</taxon>
        <taxon>Methanobacteriati</taxon>
        <taxon>Methanobacteriota</taxon>
        <taxon>Stenosarchaea group</taxon>
        <taxon>Halobacteria</taxon>
        <taxon>Halobacteriales</taxon>
        <taxon>Haloarculaceae</taxon>
        <taxon>Halosimplex</taxon>
    </lineage>
</organism>
<dbReference type="PANTHER" id="PTHR43422:SF3">
    <property type="entry name" value="THIAMINE THIAZOLE SYNTHASE"/>
    <property type="match status" value="1"/>
</dbReference>
<dbReference type="Gene3D" id="3.50.50.60">
    <property type="entry name" value="FAD/NAD(P)-binding domain"/>
    <property type="match status" value="1"/>
</dbReference>
<keyword evidence="3" id="KW-0503">Monooxygenase</keyword>
<reference evidence="3 4" key="1">
    <citation type="submission" date="2020-12" db="EMBL/GenBank/DDBJ databases">
        <title>Halosimplex halophilum sp. nov. and Halosimplex salinum sp. nov., two new members of the genus Halosimplex.</title>
        <authorList>
            <person name="Cui H.L."/>
        </authorList>
    </citation>
    <scope>NUCLEOTIDE SEQUENCE [LARGE SCALE GENOMIC DNA]</scope>
    <source>
        <strain evidence="3 4">YGH94</strain>
    </source>
</reference>
<keyword evidence="4" id="KW-1185">Reference proteome</keyword>
<dbReference type="InterPro" id="IPR036188">
    <property type="entry name" value="FAD/NAD-bd_sf"/>
</dbReference>